<dbReference type="EMBL" id="QUSK01000001">
    <property type="protein sequence ID" value="RGD78368.1"/>
    <property type="molecule type" value="Genomic_DNA"/>
</dbReference>
<sequence length="112" mass="12904">MMADTRDISMHFWATQEEYDLIQKNMALSGSTNLSAFLRKMAIDGMVIRLDMPEIQEMLHLLRRANANINQIARHLHDTGRIYDTDLEEILGFQKETAARLNDILTKLSALK</sequence>
<evidence type="ECO:0000313" key="2">
    <source>
        <dbReference type="Proteomes" id="UP000260721"/>
    </source>
</evidence>
<evidence type="ECO:0000313" key="1">
    <source>
        <dbReference type="EMBL" id="RGD78368.1"/>
    </source>
</evidence>
<proteinExistence type="predicted"/>
<accession>A0A3E3E883</accession>
<comment type="caution">
    <text evidence="1">The sequence shown here is derived from an EMBL/GenBank/DDBJ whole genome shotgun (WGS) entry which is preliminary data.</text>
</comment>
<dbReference type="Pfam" id="PF21983">
    <property type="entry name" value="NikA-like"/>
    <property type="match status" value="1"/>
</dbReference>
<reference evidence="1 2" key="1">
    <citation type="submission" date="2018-08" db="EMBL/GenBank/DDBJ databases">
        <title>A genome reference for cultivated species of the human gut microbiota.</title>
        <authorList>
            <person name="Zou Y."/>
            <person name="Xue W."/>
            <person name="Luo G."/>
        </authorList>
    </citation>
    <scope>NUCLEOTIDE SEQUENCE [LARGE SCALE GENOMIC DNA]</scope>
    <source>
        <strain evidence="1 2">TF08-11</strain>
    </source>
</reference>
<gene>
    <name evidence="1" type="primary">mobC</name>
    <name evidence="1" type="ORF">DXC78_00600</name>
</gene>
<dbReference type="AlphaFoldDB" id="A0A3E3E883"/>
<protein>
    <submittedName>
        <fullName evidence="1">Plasmid mobilization relaxosome protein MobC</fullName>
    </submittedName>
</protein>
<name>A0A3E3E883_9FIRM</name>
<organism evidence="1 2">
    <name type="scientific">Faecalicoccus pleomorphus</name>
    <dbReference type="NCBI Taxonomy" id="1323"/>
    <lineage>
        <taxon>Bacteria</taxon>
        <taxon>Bacillati</taxon>
        <taxon>Bacillota</taxon>
        <taxon>Erysipelotrichia</taxon>
        <taxon>Erysipelotrichales</taxon>
        <taxon>Erysipelotrichaceae</taxon>
        <taxon>Faecalicoccus</taxon>
    </lineage>
</organism>
<dbReference type="InterPro" id="IPR053842">
    <property type="entry name" value="NikA-like"/>
</dbReference>
<dbReference type="Proteomes" id="UP000260721">
    <property type="component" value="Unassembled WGS sequence"/>
</dbReference>